<dbReference type="Pfam" id="PF01541">
    <property type="entry name" value="GIY-YIG"/>
    <property type="match status" value="1"/>
</dbReference>
<evidence type="ECO:0000313" key="4">
    <source>
        <dbReference type="Proteomes" id="UP000646745"/>
    </source>
</evidence>
<dbReference type="CDD" id="cd10456">
    <property type="entry name" value="GIY-YIG_UPF0213"/>
    <property type="match status" value="1"/>
</dbReference>
<evidence type="ECO:0000259" key="2">
    <source>
        <dbReference type="PROSITE" id="PS50164"/>
    </source>
</evidence>
<comment type="similarity">
    <text evidence="1">Belongs to the UPF0213 family.</text>
</comment>
<gene>
    <name evidence="3" type="ORF">GCM10009038_00780</name>
</gene>
<evidence type="ECO:0000256" key="1">
    <source>
        <dbReference type="ARBA" id="ARBA00007435"/>
    </source>
</evidence>
<dbReference type="PANTHER" id="PTHR34477">
    <property type="entry name" value="UPF0213 PROTEIN YHBQ"/>
    <property type="match status" value="1"/>
</dbReference>
<dbReference type="PANTHER" id="PTHR34477:SF1">
    <property type="entry name" value="UPF0213 PROTEIN YHBQ"/>
    <property type="match status" value="1"/>
</dbReference>
<accession>A0ABQ3DNS3</accession>
<dbReference type="InterPro" id="IPR000305">
    <property type="entry name" value="GIY-YIG_endonuc"/>
</dbReference>
<dbReference type="Proteomes" id="UP000646745">
    <property type="component" value="Unassembled WGS sequence"/>
</dbReference>
<protein>
    <recommendedName>
        <fullName evidence="2">GIY-YIG domain-containing protein</fullName>
    </recommendedName>
</protein>
<feature type="domain" description="GIY-YIG" evidence="2">
    <location>
        <begin position="23"/>
        <end position="98"/>
    </location>
</feature>
<name>A0ABQ3DNS3_9GAMM</name>
<dbReference type="InterPro" id="IPR035901">
    <property type="entry name" value="GIY-YIG_endonuc_sf"/>
</dbReference>
<sequence>MIGVSDDGAVANDAAIGPDEVPRVWYLYVIETARGALYTGITTDVERRLAQHRTGRGARALRGRGPLTLRHAERVGSHGDALRLEASIKRLRAEEKRRWLAGRPADCHETVTLTPEPTA</sequence>
<dbReference type="PROSITE" id="PS50164">
    <property type="entry name" value="GIY_YIG"/>
    <property type="match status" value="1"/>
</dbReference>
<proteinExistence type="inferred from homology"/>
<comment type="caution">
    <text evidence="3">The sequence shown here is derived from an EMBL/GenBank/DDBJ whole genome shotgun (WGS) entry which is preliminary data.</text>
</comment>
<evidence type="ECO:0000313" key="3">
    <source>
        <dbReference type="EMBL" id="GHB07430.1"/>
    </source>
</evidence>
<dbReference type="SUPFAM" id="SSF82771">
    <property type="entry name" value="GIY-YIG endonuclease"/>
    <property type="match status" value="1"/>
</dbReference>
<dbReference type="Gene3D" id="3.40.1440.10">
    <property type="entry name" value="GIY-YIG endonuclease"/>
    <property type="match status" value="1"/>
</dbReference>
<reference evidence="4" key="1">
    <citation type="journal article" date="2019" name="Int. J. Syst. Evol. Microbiol.">
        <title>The Global Catalogue of Microorganisms (GCM) 10K type strain sequencing project: providing services to taxonomists for standard genome sequencing and annotation.</title>
        <authorList>
            <consortium name="The Broad Institute Genomics Platform"/>
            <consortium name="The Broad Institute Genome Sequencing Center for Infectious Disease"/>
            <person name="Wu L."/>
            <person name="Ma J."/>
        </authorList>
    </citation>
    <scope>NUCLEOTIDE SEQUENCE [LARGE SCALE GENOMIC DNA]</scope>
    <source>
        <strain evidence="4">KCTC 32998</strain>
    </source>
</reference>
<dbReference type="EMBL" id="BMZI01000001">
    <property type="protein sequence ID" value="GHB07430.1"/>
    <property type="molecule type" value="Genomic_DNA"/>
</dbReference>
<organism evidence="3 4">
    <name type="scientific">Salinicola rhizosphaerae</name>
    <dbReference type="NCBI Taxonomy" id="1443141"/>
    <lineage>
        <taxon>Bacteria</taxon>
        <taxon>Pseudomonadati</taxon>
        <taxon>Pseudomonadota</taxon>
        <taxon>Gammaproteobacteria</taxon>
        <taxon>Oceanospirillales</taxon>
        <taxon>Halomonadaceae</taxon>
        <taxon>Salinicola</taxon>
    </lineage>
</organism>
<keyword evidence="4" id="KW-1185">Reference proteome</keyword>
<dbReference type="InterPro" id="IPR050190">
    <property type="entry name" value="UPF0213_domain"/>
</dbReference>